<evidence type="ECO:0000259" key="1">
    <source>
        <dbReference type="Pfam" id="PF20183"/>
    </source>
</evidence>
<feature type="domain" description="DUF6546" evidence="1">
    <location>
        <begin position="286"/>
        <end position="479"/>
    </location>
</feature>
<dbReference type="OrthoDB" id="4802432at2759"/>
<keyword evidence="3" id="KW-1185">Reference proteome</keyword>
<proteinExistence type="predicted"/>
<dbReference type="Proteomes" id="UP000293360">
    <property type="component" value="Unassembled WGS sequence"/>
</dbReference>
<evidence type="ECO:0000313" key="2">
    <source>
        <dbReference type="EMBL" id="RYO74829.1"/>
    </source>
</evidence>
<reference evidence="2 3" key="1">
    <citation type="submission" date="2018-06" db="EMBL/GenBank/DDBJ databases">
        <title>Complete Genomes of Monosporascus.</title>
        <authorList>
            <person name="Robinson A.J."/>
            <person name="Natvig D.O."/>
        </authorList>
    </citation>
    <scope>NUCLEOTIDE SEQUENCE [LARGE SCALE GENOMIC DNA]</scope>
    <source>
        <strain evidence="2 3">CBS 110550</strain>
    </source>
</reference>
<dbReference type="Pfam" id="PF20183">
    <property type="entry name" value="DUF6546"/>
    <property type="match status" value="1"/>
</dbReference>
<organism evidence="2 3">
    <name type="scientific">Monosporascus ibericus</name>
    <dbReference type="NCBI Taxonomy" id="155417"/>
    <lineage>
        <taxon>Eukaryota</taxon>
        <taxon>Fungi</taxon>
        <taxon>Dikarya</taxon>
        <taxon>Ascomycota</taxon>
        <taxon>Pezizomycotina</taxon>
        <taxon>Sordariomycetes</taxon>
        <taxon>Xylariomycetidae</taxon>
        <taxon>Xylariales</taxon>
        <taxon>Xylariales incertae sedis</taxon>
        <taxon>Monosporascus</taxon>
    </lineage>
</organism>
<comment type="caution">
    <text evidence="2">The sequence shown here is derived from an EMBL/GenBank/DDBJ whole genome shotgun (WGS) entry which is preliminary data.</text>
</comment>
<name>A0A4Q4SUQ4_9PEZI</name>
<gene>
    <name evidence="2" type="ORF">DL764_010712</name>
</gene>
<dbReference type="EMBL" id="QJNU01001577">
    <property type="protein sequence ID" value="RYO74829.1"/>
    <property type="molecule type" value="Genomic_DNA"/>
</dbReference>
<dbReference type="AlphaFoldDB" id="A0A4Q4SUQ4"/>
<accession>A0A4Q4SUQ4</accession>
<sequence length="602" mass="68278">MSSTTVKSAPWAAFPGAIQLRILKFLLSDGCSLAQLATVSSQWQTVIERHNFERINLTLWRIPDLGPMTRRNRALVKCIWLSLELDEYDCSKCGVRGVNHNVDYRPGNNTTDKCIIITAMHDLFLTLSAWEPQGDLKLDISIHSPSDSQHWFKYLTFGPDTLPHSQVTFSQRDDPEHGWNAGKPSSAPTDLALGNIFADILGESDRVFFNKEQESKWWQTLPQVPAITGMLLRLQNRRRWRPSTLTHMLSRLPRLEEFHYEPWRAWSKGDQAVTDQAYCSLFDSLTPRNLRKLVLFENFDEQYPSCFAHCDGMRAPALCVGQAVAKASLGLEHLSASFIIDAGHFLDAVKSGWNWPHLTSLTLTLQLLNAQEDPDRINDMLEAAASTALKMPKLKTLEIWNGPVGLAALLRYQFEGSGCAVLSWKATWKFTLQPRVIKAWKAVAQAHGSGNYSLVQEFLDETISINSHADAINYLELSKVLRPISLQQILAAHEMRHEGVPQGLGLARPQPTAMHQKPSFSPKYWAKALRYYGRVTEQYHSAPQKNEHMVHEFIPWLRERGIVDSDLEYFLRDSRNLLAATEEARAISIALTLRRERSSQAI</sequence>
<protein>
    <recommendedName>
        <fullName evidence="1">DUF6546 domain-containing protein</fullName>
    </recommendedName>
</protein>
<dbReference type="InterPro" id="IPR046676">
    <property type="entry name" value="DUF6546"/>
</dbReference>
<evidence type="ECO:0000313" key="3">
    <source>
        <dbReference type="Proteomes" id="UP000293360"/>
    </source>
</evidence>